<sequence>MLEIIDKGLTTRAHETPLLFVHGGHHAAWCWNEHFLDYFANRGFRAAALSLRAHGGSASDKPLRKLSVADYVDDIDTAAKQLGGRPILVGHSLGGFIIQKYLEHRDDMPAAVLMASVPPRGVLRCALRVWRTHPLISMRAIARGQNHEVFTRRPRAALFSRDTPNPIVEATAARCQRESLRAAFLDAVFRLPKPDLVSTPMLVLGGEDDGTLTNDEVHATARAYGTQATLFPRMGHNMMLEPRWQDVAEVICEWLVRKNL</sequence>
<dbReference type="STRING" id="1841860.GCA_900157375_01514"/>
<reference evidence="2 3" key="1">
    <citation type="submission" date="2017-01" db="EMBL/GenBank/DDBJ databases">
        <authorList>
            <consortium name="Urmite Genomes"/>
        </authorList>
    </citation>
    <scope>NUCLEOTIDE SEQUENCE [LARGE SCALE GENOMIC DNA]</scope>
    <source>
        <strain evidence="2 3">AB57</strain>
    </source>
</reference>
<keyword evidence="2" id="KW-0378">Hydrolase</keyword>
<feature type="domain" description="AB hydrolase-1" evidence="1">
    <location>
        <begin position="18"/>
        <end position="249"/>
    </location>
</feature>
<organism evidence="2 3">
    <name type="scientific">Mycobacterium rhizamassiliense</name>
    <dbReference type="NCBI Taxonomy" id="1841860"/>
    <lineage>
        <taxon>Bacteria</taxon>
        <taxon>Bacillati</taxon>
        <taxon>Actinomycetota</taxon>
        <taxon>Actinomycetes</taxon>
        <taxon>Mycobacteriales</taxon>
        <taxon>Mycobacteriaceae</taxon>
        <taxon>Mycobacterium</taxon>
    </lineage>
</organism>
<dbReference type="OrthoDB" id="9773549at2"/>
<evidence type="ECO:0000259" key="1">
    <source>
        <dbReference type="Pfam" id="PF12697"/>
    </source>
</evidence>
<keyword evidence="3" id="KW-1185">Reference proteome</keyword>
<dbReference type="EMBL" id="FUFA01000002">
    <property type="protein sequence ID" value="SPM33709.1"/>
    <property type="molecule type" value="Genomic_DNA"/>
</dbReference>
<dbReference type="GO" id="GO:0006654">
    <property type="term" value="P:phosphatidic acid biosynthetic process"/>
    <property type="evidence" value="ECO:0007669"/>
    <property type="project" value="TreeGrafter"/>
</dbReference>
<dbReference type="SUPFAM" id="SSF53474">
    <property type="entry name" value="alpha/beta-Hydrolases"/>
    <property type="match status" value="1"/>
</dbReference>
<proteinExistence type="predicted"/>
<protein>
    <submittedName>
        <fullName evidence="2">Lysophospholipase, alpha-beta hydrolase superfamily</fullName>
    </submittedName>
</protein>
<evidence type="ECO:0000313" key="2">
    <source>
        <dbReference type="EMBL" id="SPM33709.1"/>
    </source>
</evidence>
<name>A0A2U3NQB1_9MYCO</name>
<dbReference type="GO" id="GO:0055088">
    <property type="term" value="P:lipid homeostasis"/>
    <property type="evidence" value="ECO:0007669"/>
    <property type="project" value="TreeGrafter"/>
</dbReference>
<dbReference type="Pfam" id="PF12697">
    <property type="entry name" value="Abhydrolase_6"/>
    <property type="match status" value="1"/>
</dbReference>
<dbReference type="AlphaFoldDB" id="A0A2U3NQB1"/>
<gene>
    <name evidence="2" type="ORF">MRAB57_1513</name>
</gene>
<dbReference type="RefSeq" id="WP_077087030.1">
    <property type="nucleotide sequence ID" value="NZ_LT721901.1"/>
</dbReference>
<dbReference type="GO" id="GO:0042171">
    <property type="term" value="F:lysophosphatidic acid acyltransferase activity"/>
    <property type="evidence" value="ECO:0007669"/>
    <property type="project" value="TreeGrafter"/>
</dbReference>
<dbReference type="InterPro" id="IPR029058">
    <property type="entry name" value="AB_hydrolase_fold"/>
</dbReference>
<dbReference type="PANTHER" id="PTHR42886:SF42">
    <property type="entry name" value="ALPHA_BETA-HYDROLASES SUPERFAMILY PROTEIN"/>
    <property type="match status" value="1"/>
</dbReference>
<dbReference type="GO" id="GO:0052689">
    <property type="term" value="F:carboxylic ester hydrolase activity"/>
    <property type="evidence" value="ECO:0007669"/>
    <property type="project" value="TreeGrafter"/>
</dbReference>
<dbReference type="Proteomes" id="UP000240988">
    <property type="component" value="Unassembled WGS sequence"/>
</dbReference>
<evidence type="ECO:0000313" key="3">
    <source>
        <dbReference type="Proteomes" id="UP000240988"/>
    </source>
</evidence>
<dbReference type="PANTHER" id="PTHR42886">
    <property type="entry name" value="RE40534P-RELATED"/>
    <property type="match status" value="1"/>
</dbReference>
<dbReference type="Gene3D" id="3.40.50.1820">
    <property type="entry name" value="alpha/beta hydrolase"/>
    <property type="match status" value="1"/>
</dbReference>
<accession>A0A2U3NQB1</accession>
<dbReference type="InterPro" id="IPR000073">
    <property type="entry name" value="AB_hydrolase_1"/>
</dbReference>